<dbReference type="Gene3D" id="2.102.10.10">
    <property type="entry name" value="Rieske [2Fe-2S] iron-sulphur domain"/>
    <property type="match status" value="1"/>
</dbReference>
<protein>
    <submittedName>
        <fullName evidence="8">Non-heme iron oxygenase ferredoxin subunit</fullName>
    </submittedName>
</protein>
<dbReference type="InterPro" id="IPR017941">
    <property type="entry name" value="Rieske_2Fe-2S"/>
</dbReference>
<dbReference type="PROSITE" id="PS51296">
    <property type="entry name" value="RIESKE"/>
    <property type="match status" value="1"/>
</dbReference>
<sequence>MTLEDELQALCDTTAVEGDTPVRAELAGEAYAVFLVDGAYYVTQDLCTHGPGSLAEGFVEGGEIECPFHQGKFDIRTGEPTAPPCTEALRTWDARVVEGKVCIDPAQVRKSV</sequence>
<keyword evidence="4" id="KW-0411">Iron-sulfur</keyword>
<gene>
    <name evidence="8" type="ORF">EAH89_26640</name>
</gene>
<name>A0A502F6L3_9PROT</name>
<accession>A0A502F6L3</accession>
<dbReference type="GO" id="GO:0051537">
    <property type="term" value="F:2 iron, 2 sulfur cluster binding"/>
    <property type="evidence" value="ECO:0007669"/>
    <property type="project" value="UniProtKB-KW"/>
</dbReference>
<comment type="caution">
    <text evidence="8">The sequence shown here is derived from an EMBL/GenBank/DDBJ whole genome shotgun (WGS) entry which is preliminary data.</text>
</comment>
<dbReference type="OrthoDB" id="9800167at2"/>
<evidence type="ECO:0000313" key="9">
    <source>
        <dbReference type="Proteomes" id="UP000317078"/>
    </source>
</evidence>
<keyword evidence="9" id="KW-1185">Reference proteome</keyword>
<evidence type="ECO:0000259" key="7">
    <source>
        <dbReference type="PROSITE" id="PS51296"/>
    </source>
</evidence>
<dbReference type="InterPro" id="IPR036922">
    <property type="entry name" value="Rieske_2Fe-2S_sf"/>
</dbReference>
<dbReference type="RefSeq" id="WP_140886765.1">
    <property type="nucleotide sequence ID" value="NZ_RCZP01000048.1"/>
</dbReference>
<dbReference type="Pfam" id="PF00355">
    <property type="entry name" value="Rieske"/>
    <property type="match status" value="1"/>
</dbReference>
<proteinExistence type="inferred from homology"/>
<evidence type="ECO:0000256" key="1">
    <source>
        <dbReference type="ARBA" id="ARBA00022714"/>
    </source>
</evidence>
<evidence type="ECO:0000256" key="6">
    <source>
        <dbReference type="ARBA" id="ARBA00038001"/>
    </source>
</evidence>
<keyword evidence="3" id="KW-0408">Iron</keyword>
<keyword evidence="1" id="KW-0001">2Fe-2S</keyword>
<evidence type="ECO:0000256" key="2">
    <source>
        <dbReference type="ARBA" id="ARBA00022723"/>
    </source>
</evidence>
<evidence type="ECO:0000313" key="8">
    <source>
        <dbReference type="EMBL" id="TPG44919.1"/>
    </source>
</evidence>
<dbReference type="GO" id="GO:0046872">
    <property type="term" value="F:metal ion binding"/>
    <property type="evidence" value="ECO:0007669"/>
    <property type="project" value="UniProtKB-KW"/>
</dbReference>
<evidence type="ECO:0000256" key="3">
    <source>
        <dbReference type="ARBA" id="ARBA00023004"/>
    </source>
</evidence>
<comment type="cofactor">
    <cofactor evidence="5">
        <name>[2Fe-2S] cluster</name>
        <dbReference type="ChEBI" id="CHEBI:190135"/>
    </cofactor>
</comment>
<reference evidence="8 9" key="1">
    <citation type="journal article" date="2019" name="Environ. Microbiol.">
        <title>Species interactions and distinct microbial communities in high Arctic permafrost affected cryosols are associated with the CH4 and CO2 gas fluxes.</title>
        <authorList>
            <person name="Altshuler I."/>
            <person name="Hamel J."/>
            <person name="Turney S."/>
            <person name="Magnuson E."/>
            <person name="Levesque R."/>
            <person name="Greer C."/>
            <person name="Whyte L.G."/>
        </authorList>
    </citation>
    <scope>NUCLEOTIDE SEQUENCE [LARGE SCALE GENOMIC DNA]</scope>
    <source>
        <strain evidence="8 9">S9.3B</strain>
    </source>
</reference>
<feature type="domain" description="Rieske" evidence="7">
    <location>
        <begin position="7"/>
        <end position="103"/>
    </location>
</feature>
<dbReference type="CDD" id="cd03528">
    <property type="entry name" value="Rieske_RO_ferredoxin"/>
    <property type="match status" value="1"/>
</dbReference>
<dbReference type="SUPFAM" id="SSF50022">
    <property type="entry name" value="ISP domain"/>
    <property type="match status" value="1"/>
</dbReference>
<comment type="similarity">
    <text evidence="6">Belongs to the bacterial ring-hydroxylating dioxygenase ferredoxin component family.</text>
</comment>
<dbReference type="PANTHER" id="PTHR21496">
    <property type="entry name" value="FERREDOXIN-RELATED"/>
    <property type="match status" value="1"/>
</dbReference>
<dbReference type="AlphaFoldDB" id="A0A502F6L3"/>
<dbReference type="EMBL" id="RCZP01000048">
    <property type="protein sequence ID" value="TPG44919.1"/>
    <property type="molecule type" value="Genomic_DNA"/>
</dbReference>
<evidence type="ECO:0000256" key="4">
    <source>
        <dbReference type="ARBA" id="ARBA00023014"/>
    </source>
</evidence>
<keyword evidence="2" id="KW-0479">Metal-binding</keyword>
<organism evidence="8 9">
    <name type="scientific">Muricoccus nepalensis</name>
    <dbReference type="NCBI Taxonomy" id="1854500"/>
    <lineage>
        <taxon>Bacteria</taxon>
        <taxon>Pseudomonadati</taxon>
        <taxon>Pseudomonadota</taxon>
        <taxon>Alphaproteobacteria</taxon>
        <taxon>Acetobacterales</taxon>
        <taxon>Roseomonadaceae</taxon>
        <taxon>Muricoccus</taxon>
    </lineage>
</organism>
<dbReference type="PANTHER" id="PTHR21496:SF0">
    <property type="entry name" value="RIESKE DOMAIN-CONTAINING PROTEIN"/>
    <property type="match status" value="1"/>
</dbReference>
<evidence type="ECO:0000256" key="5">
    <source>
        <dbReference type="ARBA" id="ARBA00034078"/>
    </source>
</evidence>
<dbReference type="Proteomes" id="UP000317078">
    <property type="component" value="Unassembled WGS sequence"/>
</dbReference>